<protein>
    <submittedName>
        <fullName evidence="5">2-phosphoglycerate kinase</fullName>
    </submittedName>
</protein>
<keyword evidence="2 3" id="KW-0067">ATP-binding</keyword>
<feature type="domain" description="ATP-cone" evidence="4">
    <location>
        <begin position="4"/>
        <end position="91"/>
    </location>
</feature>
<evidence type="ECO:0000256" key="2">
    <source>
        <dbReference type="ARBA" id="ARBA00022840"/>
    </source>
</evidence>
<dbReference type="GO" id="GO:0005524">
    <property type="term" value="F:ATP binding"/>
    <property type="evidence" value="ECO:0007669"/>
    <property type="project" value="UniProtKB-UniRule"/>
</dbReference>
<dbReference type="PROSITE" id="PS51161">
    <property type="entry name" value="ATP_CONE"/>
    <property type="match status" value="2"/>
</dbReference>
<evidence type="ECO:0000256" key="1">
    <source>
        <dbReference type="ARBA" id="ARBA00022741"/>
    </source>
</evidence>
<dbReference type="NCBIfam" id="NF008994">
    <property type="entry name" value="PRK12337.1"/>
    <property type="match status" value="1"/>
</dbReference>
<keyword evidence="5" id="KW-0418">Kinase</keyword>
<organism evidence="5 6">
    <name type="scientific">Oceanithermus desulfurans NBRC 100063</name>
    <dbReference type="NCBI Taxonomy" id="1227550"/>
    <lineage>
        <taxon>Bacteria</taxon>
        <taxon>Thermotogati</taxon>
        <taxon>Deinococcota</taxon>
        <taxon>Deinococci</taxon>
        <taxon>Thermales</taxon>
        <taxon>Thermaceae</taxon>
        <taxon>Oceanithermus</taxon>
    </lineage>
</organism>
<evidence type="ECO:0000259" key="4">
    <source>
        <dbReference type="PROSITE" id="PS51161"/>
    </source>
</evidence>
<gene>
    <name evidence="5" type="ORF">ODE01S_04510</name>
</gene>
<dbReference type="RefSeq" id="WP_147145381.1">
    <property type="nucleotide sequence ID" value="NZ_BJXN01000002.1"/>
</dbReference>
<dbReference type="PANTHER" id="PTHR33477:SF3">
    <property type="entry name" value="P-LOOP NTPASE DOMAIN-CONTAINING PROTEIN LPA1 HOMOLOG 1"/>
    <property type="match status" value="1"/>
</dbReference>
<dbReference type="SUPFAM" id="SSF52540">
    <property type="entry name" value="P-loop containing nucleoside triphosphate hydrolases"/>
    <property type="match status" value="1"/>
</dbReference>
<dbReference type="OrthoDB" id="23928at2"/>
<keyword evidence="5" id="KW-0808">Transferase</keyword>
<accession>A0A511RIU1</accession>
<sequence length="482" mass="53968">MPEIYVTTSRGMRWPFSKGLVIESLVSAGVDLGVADEIAHAIERELRASGATQVASEELKRRMTAAVAERLGPEAAARVARQTQSFEEILVEDEHGERPFSKGLLVRSLEEAGFSLREAHALAKQVEQRLRQAGKGRIEADELEDFVAQIIKEQYGKDARKRYQKRLEYGGGIFVVEPGGEPRVPFSKGILSQSLMAAGLTPDRAYRLAREVERELIRDGHRVVGRDELRERVVRLLERRIGDEVAERYRVLRAVRRLERPMHILIGGVSGVGKSTLAASLAYRLGITRMTSSDSVREILRATTTRDLVPTLHTSSFDAWKALAEVLGLEGEPGDEVVLQGFRDQVARVSVGIRAIQERNARERTSVVIEGVHVVPGFLSHPLQSEVVQIPMLVVVRDEKLHRDRFRLRERETSGRRPVDKYLANFGALRMIQDHLEALARAMGVPVIPGDNLDKAVDKGLEVITERFHDLFRAQERDGARA</sequence>
<dbReference type="PANTHER" id="PTHR33477">
    <property type="entry name" value="P-LOOP NTPASE DOMAIN-CONTAINING PROTEIN LPA1 HOMOLOG 1"/>
    <property type="match status" value="1"/>
</dbReference>
<dbReference type="Pfam" id="PF03477">
    <property type="entry name" value="ATP-cone"/>
    <property type="match status" value="1"/>
</dbReference>
<evidence type="ECO:0000313" key="6">
    <source>
        <dbReference type="Proteomes" id="UP000321827"/>
    </source>
</evidence>
<proteinExistence type="predicted"/>
<evidence type="ECO:0000256" key="3">
    <source>
        <dbReference type="PROSITE-ProRule" id="PRU00492"/>
    </source>
</evidence>
<dbReference type="Proteomes" id="UP000321827">
    <property type="component" value="Unassembled WGS sequence"/>
</dbReference>
<feature type="domain" description="ATP-cone" evidence="4">
    <location>
        <begin position="173"/>
        <end position="260"/>
    </location>
</feature>
<dbReference type="InterPro" id="IPR027417">
    <property type="entry name" value="P-loop_NTPase"/>
</dbReference>
<reference evidence="5 6" key="1">
    <citation type="submission" date="2019-07" db="EMBL/GenBank/DDBJ databases">
        <title>Whole genome shotgun sequence of Oceanithermus desulfurans NBRC 100063.</title>
        <authorList>
            <person name="Hosoyama A."/>
            <person name="Uohara A."/>
            <person name="Ohji S."/>
            <person name="Ichikawa N."/>
        </authorList>
    </citation>
    <scope>NUCLEOTIDE SEQUENCE [LARGE SCALE GENOMIC DNA]</scope>
    <source>
        <strain evidence="5 6">NBRC 100063</strain>
    </source>
</reference>
<dbReference type="EMBL" id="BJXN01000002">
    <property type="protein sequence ID" value="GEM89017.1"/>
    <property type="molecule type" value="Genomic_DNA"/>
</dbReference>
<dbReference type="GO" id="GO:0016301">
    <property type="term" value="F:kinase activity"/>
    <property type="evidence" value="ECO:0007669"/>
    <property type="project" value="UniProtKB-KW"/>
</dbReference>
<dbReference type="InterPro" id="IPR005144">
    <property type="entry name" value="ATP-cone_dom"/>
</dbReference>
<dbReference type="Gene3D" id="3.40.50.300">
    <property type="entry name" value="P-loop containing nucleotide triphosphate hydrolases"/>
    <property type="match status" value="1"/>
</dbReference>
<dbReference type="AlphaFoldDB" id="A0A511RIU1"/>
<name>A0A511RIU1_9DEIN</name>
<comment type="caution">
    <text evidence="5">The sequence shown here is derived from an EMBL/GenBank/DDBJ whole genome shotgun (WGS) entry which is preliminary data.</text>
</comment>
<keyword evidence="1 3" id="KW-0547">Nucleotide-binding</keyword>
<evidence type="ECO:0000313" key="5">
    <source>
        <dbReference type="EMBL" id="GEM89017.1"/>
    </source>
</evidence>